<reference evidence="4 5" key="1">
    <citation type="submission" date="2019-03" db="EMBL/GenBank/DDBJ databases">
        <title>Genomic Encyclopedia of Type Strains, Phase IV (KMG-IV): sequencing the most valuable type-strain genomes for metagenomic binning, comparative biology and taxonomic classification.</title>
        <authorList>
            <person name="Goeker M."/>
        </authorList>
    </citation>
    <scope>NUCLEOTIDE SEQUENCE [LARGE SCALE GENOMIC DNA]</scope>
    <source>
        <strain evidence="4 5">DSM 14836</strain>
    </source>
</reference>
<keyword evidence="4" id="KW-0808">Transferase</keyword>
<evidence type="ECO:0000313" key="4">
    <source>
        <dbReference type="EMBL" id="TCP28295.1"/>
    </source>
</evidence>
<keyword evidence="2" id="KW-0472">Membrane</keyword>
<dbReference type="GO" id="GO:0016780">
    <property type="term" value="F:phosphotransferase activity, for other substituted phosphate groups"/>
    <property type="evidence" value="ECO:0007669"/>
    <property type="project" value="TreeGrafter"/>
</dbReference>
<feature type="transmembrane region" description="Helical" evidence="2">
    <location>
        <begin position="22"/>
        <end position="45"/>
    </location>
</feature>
<dbReference type="AlphaFoldDB" id="A0A4R2P3H6"/>
<dbReference type="Pfam" id="PF02397">
    <property type="entry name" value="Bac_transf"/>
    <property type="match status" value="1"/>
</dbReference>
<dbReference type="PANTHER" id="PTHR30576">
    <property type="entry name" value="COLANIC BIOSYNTHESIS UDP-GLUCOSE LIPID CARRIER TRANSFERASE"/>
    <property type="match status" value="1"/>
</dbReference>
<feature type="domain" description="Bacterial sugar transferase" evidence="3">
    <location>
        <begin position="18"/>
        <end position="187"/>
    </location>
</feature>
<evidence type="ECO:0000256" key="2">
    <source>
        <dbReference type="SAM" id="Phobius"/>
    </source>
</evidence>
<dbReference type="PANTHER" id="PTHR30576:SF0">
    <property type="entry name" value="UNDECAPRENYL-PHOSPHATE N-ACETYLGALACTOSAMINYL 1-PHOSPHATE TRANSFERASE-RELATED"/>
    <property type="match status" value="1"/>
</dbReference>
<keyword evidence="5" id="KW-1185">Reference proteome</keyword>
<comment type="similarity">
    <text evidence="1">Belongs to the bacterial sugar transferase family.</text>
</comment>
<dbReference type="InterPro" id="IPR003362">
    <property type="entry name" value="Bact_transf"/>
</dbReference>
<evidence type="ECO:0000313" key="5">
    <source>
        <dbReference type="Proteomes" id="UP000294564"/>
    </source>
</evidence>
<dbReference type="RefSeq" id="WP_132792329.1">
    <property type="nucleotide sequence ID" value="NZ_SLXM01000001.1"/>
</dbReference>
<organism evidence="4 5">
    <name type="scientific">Tenacibaculum skagerrakense</name>
    <dbReference type="NCBI Taxonomy" id="186571"/>
    <lineage>
        <taxon>Bacteria</taxon>
        <taxon>Pseudomonadati</taxon>
        <taxon>Bacteroidota</taxon>
        <taxon>Flavobacteriia</taxon>
        <taxon>Flavobacteriales</taxon>
        <taxon>Flavobacteriaceae</taxon>
        <taxon>Tenacibaculum</taxon>
    </lineage>
</organism>
<comment type="caution">
    <text evidence="4">The sequence shown here is derived from an EMBL/GenBank/DDBJ whole genome shotgun (WGS) entry which is preliminary data.</text>
</comment>
<protein>
    <submittedName>
        <fullName evidence="4">Lipopolysaccharide/colanic/teichoic acid biosynthesis glycosyltransferase</fullName>
    </submittedName>
</protein>
<dbReference type="OrthoDB" id="9808602at2"/>
<evidence type="ECO:0000259" key="3">
    <source>
        <dbReference type="Pfam" id="PF02397"/>
    </source>
</evidence>
<evidence type="ECO:0000256" key="1">
    <source>
        <dbReference type="ARBA" id="ARBA00006464"/>
    </source>
</evidence>
<keyword evidence="2" id="KW-1133">Transmembrane helix</keyword>
<dbReference type="EMBL" id="SLXM01000001">
    <property type="protein sequence ID" value="TCP28295.1"/>
    <property type="molecule type" value="Genomic_DNA"/>
</dbReference>
<keyword evidence="2" id="KW-0812">Transmembrane</keyword>
<proteinExistence type="inferred from homology"/>
<sequence>MESVLINSDAHSKSVLHRIFEILIASFLLLIASPLFILGCILSFLDLRENPIYYQIRVGKYDRLFYIYKIKTIANTANDKITFLGEVLRKSKIDEIPQLFNVIKGDMRIIGPRPEQPKYVDQFLKIDPNFSLRHEIKPGITGWAQVCLPKAKPKDNLDKLKYDLYYVNNRSIKLDTIIILKTIKIIITLNSN</sequence>
<name>A0A4R2P3H6_9FLAO</name>
<gene>
    <name evidence="4" type="ORF">EV195_101459</name>
</gene>
<accession>A0A4R2P3H6</accession>
<dbReference type="Proteomes" id="UP000294564">
    <property type="component" value="Unassembled WGS sequence"/>
</dbReference>